<evidence type="ECO:0000313" key="7">
    <source>
        <dbReference type="EMBL" id="KGE73146.1"/>
    </source>
</evidence>
<keyword evidence="7" id="KW-0645">Protease</keyword>
<keyword evidence="8" id="KW-1185">Reference proteome</keyword>
<dbReference type="GO" id="GO:0006508">
    <property type="term" value="P:proteolysis"/>
    <property type="evidence" value="ECO:0007669"/>
    <property type="project" value="UniProtKB-KW"/>
</dbReference>
<keyword evidence="4" id="KW-0472">Membrane</keyword>
<dbReference type="AlphaFoldDB" id="A0A098R059"/>
<keyword evidence="4" id="KW-1133">Transmembrane helix</keyword>
<dbReference type="CDD" id="cd03405">
    <property type="entry name" value="SPFH_HflC"/>
    <property type="match status" value="1"/>
</dbReference>
<dbReference type="SUPFAM" id="SSF117892">
    <property type="entry name" value="Band 7/SPFH domain"/>
    <property type="match status" value="2"/>
</dbReference>
<dbReference type="InterPro" id="IPR036013">
    <property type="entry name" value="Band_7/SPFH_dom_sf"/>
</dbReference>
<sequence length="331" mass="37712">MKKTLIVLGVLVVLVVIILLAGPFYIVHEGEQAVVVRLGRIVDVETEAGLKFKTPFIDNVVTYSAKILSWDGDAKRMPTAEQQFIWVDTTARWRIEDPRKFYTTINTMNAAANRLDGIIDSAVRTIISRNSIEEAVRNSNIINEVTVIDEITQSTGQDIDEAEIEENLDLISEDETQKTVEIGRLALSNRMLEAAQATVDDFGIELIDVVIRQIRYSDDLTESVYERMITERNRIAQFYRALGEGQKQRLLGELENQKRSILSEAYRQAEEIKGSADAQAAQIYSQSYSQNTGFFNFWRSIESYRRTIPGFEKVLSTELDYFQYLDSPQGR</sequence>
<dbReference type="PANTHER" id="PTHR42911:SF2">
    <property type="entry name" value="PROHIBITIN FAMILY PROTEIN"/>
    <property type="match status" value="1"/>
</dbReference>
<dbReference type="STRING" id="1480694.DC28_05010"/>
<evidence type="ECO:0000256" key="3">
    <source>
        <dbReference type="ARBA" id="ARBA00022692"/>
    </source>
</evidence>
<dbReference type="SMART" id="SM00244">
    <property type="entry name" value="PHB"/>
    <property type="match status" value="1"/>
</dbReference>
<evidence type="ECO:0000256" key="4">
    <source>
        <dbReference type="ARBA" id="ARBA00022989"/>
    </source>
</evidence>
<keyword evidence="3" id="KW-0812">Transmembrane</keyword>
<proteinExistence type="inferred from homology"/>
<comment type="subcellular location">
    <subcellularLocation>
        <location evidence="1">Membrane</location>
        <topology evidence="1">Single-pass membrane protein</topology>
    </subcellularLocation>
</comment>
<dbReference type="Proteomes" id="UP000029692">
    <property type="component" value="Unassembled WGS sequence"/>
</dbReference>
<dbReference type="GO" id="GO:0008233">
    <property type="term" value="F:peptidase activity"/>
    <property type="evidence" value="ECO:0007669"/>
    <property type="project" value="UniProtKB-KW"/>
</dbReference>
<dbReference type="RefSeq" id="WP_037546488.1">
    <property type="nucleotide sequence ID" value="NZ_JNUP01000045.1"/>
</dbReference>
<dbReference type="NCBIfam" id="TIGR01932">
    <property type="entry name" value="hflC"/>
    <property type="match status" value="1"/>
</dbReference>
<dbReference type="InterPro" id="IPR001107">
    <property type="entry name" value="Band_7"/>
</dbReference>
<feature type="domain" description="Band 7" evidence="6">
    <location>
        <begin position="22"/>
        <end position="228"/>
    </location>
</feature>
<dbReference type="InterPro" id="IPR010200">
    <property type="entry name" value="HflC"/>
</dbReference>
<dbReference type="eggNOG" id="COG0330">
    <property type="taxonomic scope" value="Bacteria"/>
</dbReference>
<dbReference type="EMBL" id="JNUP01000045">
    <property type="protein sequence ID" value="KGE73146.1"/>
    <property type="molecule type" value="Genomic_DNA"/>
</dbReference>
<dbReference type="PANTHER" id="PTHR42911">
    <property type="entry name" value="MODULATOR OF FTSH PROTEASE HFLC"/>
    <property type="match status" value="1"/>
</dbReference>
<comment type="caution">
    <text evidence="7">The sequence shown here is derived from an EMBL/GenBank/DDBJ whole genome shotgun (WGS) entry which is preliminary data.</text>
</comment>
<comment type="function">
    <text evidence="5">HflC and HflK could regulate a protease.</text>
</comment>
<reference evidence="7 8" key="1">
    <citation type="submission" date="2014-05" db="EMBL/GenBank/DDBJ databases">
        <title>De novo Genome Sequence of Spirocheata sp.</title>
        <authorList>
            <person name="Shivani Y."/>
            <person name="Subhash Y."/>
            <person name="Tushar L."/>
            <person name="Sasikala C."/>
            <person name="Ramana C.V."/>
        </authorList>
    </citation>
    <scope>NUCLEOTIDE SEQUENCE [LARGE SCALE GENOMIC DNA]</scope>
    <source>
        <strain evidence="7 8">JC230</strain>
    </source>
</reference>
<evidence type="ECO:0000256" key="2">
    <source>
        <dbReference type="ARBA" id="ARBA00007862"/>
    </source>
</evidence>
<evidence type="ECO:0000256" key="5">
    <source>
        <dbReference type="PIRNR" id="PIRNR005651"/>
    </source>
</evidence>
<comment type="similarity">
    <text evidence="2 5">Belongs to the band 7/mec-2 family. HflC subfamily.</text>
</comment>
<evidence type="ECO:0000259" key="6">
    <source>
        <dbReference type="SMART" id="SM00244"/>
    </source>
</evidence>
<evidence type="ECO:0000313" key="8">
    <source>
        <dbReference type="Proteomes" id="UP000029692"/>
    </source>
</evidence>
<accession>A0A098R059</accession>
<dbReference type="Gene3D" id="3.30.479.30">
    <property type="entry name" value="Band 7 domain"/>
    <property type="match status" value="1"/>
</dbReference>
<dbReference type="OrthoDB" id="9809197at2"/>
<evidence type="ECO:0000256" key="1">
    <source>
        <dbReference type="ARBA" id="ARBA00004167"/>
    </source>
</evidence>
<name>A0A098R059_9SPIO</name>
<protein>
    <recommendedName>
        <fullName evidence="5">Protein HflC</fullName>
    </recommendedName>
</protein>
<dbReference type="PIRSF" id="PIRSF005651">
    <property type="entry name" value="HflC"/>
    <property type="match status" value="1"/>
</dbReference>
<dbReference type="Pfam" id="PF01145">
    <property type="entry name" value="Band_7"/>
    <property type="match status" value="2"/>
</dbReference>
<dbReference type="GO" id="GO:0016020">
    <property type="term" value="C:membrane"/>
    <property type="evidence" value="ECO:0007669"/>
    <property type="project" value="UniProtKB-SubCell"/>
</dbReference>
<organism evidence="7 8">
    <name type="scientific">Spirochaeta lutea</name>
    <dbReference type="NCBI Taxonomy" id="1480694"/>
    <lineage>
        <taxon>Bacteria</taxon>
        <taxon>Pseudomonadati</taxon>
        <taxon>Spirochaetota</taxon>
        <taxon>Spirochaetia</taxon>
        <taxon>Spirochaetales</taxon>
        <taxon>Spirochaetaceae</taxon>
        <taxon>Spirochaeta</taxon>
    </lineage>
</organism>
<keyword evidence="7" id="KW-0378">Hydrolase</keyword>
<gene>
    <name evidence="7" type="ORF">DC28_05010</name>
</gene>